<evidence type="ECO:0000256" key="3">
    <source>
        <dbReference type="PROSITE-ProRule" id="PRU00176"/>
    </source>
</evidence>
<proteinExistence type="predicted"/>
<feature type="region of interest" description="Disordered" evidence="4">
    <location>
        <begin position="368"/>
        <end position="468"/>
    </location>
</feature>
<feature type="compositionally biased region" description="Polar residues" evidence="4">
    <location>
        <begin position="274"/>
        <end position="288"/>
    </location>
</feature>
<feature type="region of interest" description="Disordered" evidence="4">
    <location>
        <begin position="1"/>
        <end position="53"/>
    </location>
</feature>
<feature type="domain" description="RRM" evidence="5">
    <location>
        <begin position="476"/>
        <end position="569"/>
    </location>
</feature>
<dbReference type="GO" id="GO:0003729">
    <property type="term" value="F:mRNA binding"/>
    <property type="evidence" value="ECO:0007669"/>
    <property type="project" value="TreeGrafter"/>
</dbReference>
<dbReference type="Proteomes" id="UP000192247">
    <property type="component" value="Unassembled WGS sequence"/>
</dbReference>
<keyword evidence="8" id="KW-1185">Reference proteome</keyword>
<dbReference type="PROSITE" id="PS50177">
    <property type="entry name" value="NTF2_DOMAIN"/>
    <property type="match status" value="1"/>
</dbReference>
<dbReference type="InParanoid" id="A0A1V9XVQ0"/>
<dbReference type="EMBL" id="MNPL01003435">
    <property type="protein sequence ID" value="OQR77512.1"/>
    <property type="molecule type" value="Genomic_DNA"/>
</dbReference>
<protein>
    <submittedName>
        <fullName evidence="7">Ras GTPase-activating protein-binding protein 1-like</fullName>
    </submittedName>
</protein>
<dbReference type="Pfam" id="PF00076">
    <property type="entry name" value="RRM_1"/>
    <property type="match status" value="1"/>
</dbReference>
<feature type="compositionally biased region" description="Polar residues" evidence="4">
    <location>
        <begin position="236"/>
        <end position="246"/>
    </location>
</feature>
<evidence type="ECO:0000313" key="7">
    <source>
        <dbReference type="EMBL" id="OQR77512.1"/>
    </source>
</evidence>
<feature type="compositionally biased region" description="Low complexity" evidence="4">
    <location>
        <begin position="387"/>
        <end position="396"/>
    </location>
</feature>
<dbReference type="InterPro" id="IPR018222">
    <property type="entry name" value="Nuclear_transport_factor_2_euk"/>
</dbReference>
<keyword evidence="2 3" id="KW-0694">RNA-binding</keyword>
<feature type="compositionally biased region" description="Basic and acidic residues" evidence="4">
    <location>
        <begin position="438"/>
        <end position="451"/>
    </location>
</feature>
<evidence type="ECO:0000256" key="1">
    <source>
        <dbReference type="ARBA" id="ARBA00004210"/>
    </source>
</evidence>
<dbReference type="InterPro" id="IPR035979">
    <property type="entry name" value="RBD_domain_sf"/>
</dbReference>
<feature type="compositionally biased region" description="Low complexity" evidence="4">
    <location>
        <begin position="289"/>
        <end position="314"/>
    </location>
</feature>
<feature type="compositionally biased region" description="Low complexity" evidence="4">
    <location>
        <begin position="8"/>
        <end position="50"/>
    </location>
</feature>
<dbReference type="PANTHER" id="PTHR10693">
    <property type="entry name" value="RAS GTPASE-ACTIVATING PROTEIN-BINDING PROTEIN"/>
    <property type="match status" value="1"/>
</dbReference>
<name>A0A1V9XVQ0_9ACAR</name>
<sequence length="633" mass="66232">MDGGSVVAQQAAAPTPTMSATAQQQQQQQQPGQGQAQQQGQGSQTGGSAQENGPNATRVALEFVRQYYTILHESPLHLHRFYNDESDFIHGSLDSSCGPGAVTGVRGQQEIHRTILALNFHDCYAKIAYVDAQESANKSVVVQVAGELSNRGSPMRRFLQTFVLVPLSARKYYVRNDIFRYQDEIYTEDTADEDELNANEATASPTSGQHHHVSGLTNGGSDHGQHGHPSPMNGAPETSISSTVNAPSEKPIYHSSQSSPDQALRKDDSRDDSMGSNNNNSQWDSTSSQGQQQVPQVKQQTATAGQSSQSSVTGSGTGNLTEASTAAAAGTATVLSDTAPAVGPAPAPSASTAPRSWSQMLQIKPAADPTPVVTTQHQQPSFGPPASNFSSNQQSNTFGGATVQSSAVSGGMSQRPQQHRPGGSGGPRTNGMGGGAPIKKDACSASSRDDSAPTPTSALPASSGDAKSIYNVPDNQQLFVGSIPTTATEQDLQDLFKQFGNVIGFRLQNSKNSSSSALTGGKTSVPNFGFVLFDSPEPVRSMLREGPTTVELILPGKPPARLNVEEKKARVGAKGARGSGGVPRSGRLQMTNGGGSGGRREYSAGGDRRPPRSGMGNRGQTGMHDGQSGPTQH</sequence>
<evidence type="ECO:0000259" key="6">
    <source>
        <dbReference type="PROSITE" id="PS50177"/>
    </source>
</evidence>
<dbReference type="OrthoDB" id="339151at2759"/>
<comment type="caution">
    <text evidence="7">The sequence shown here is derived from an EMBL/GenBank/DDBJ whole genome shotgun (WGS) entry which is preliminary data.</text>
</comment>
<dbReference type="SMART" id="SM00360">
    <property type="entry name" value="RRM"/>
    <property type="match status" value="1"/>
</dbReference>
<dbReference type="InterPro" id="IPR032710">
    <property type="entry name" value="NTF2-like_dom_sf"/>
</dbReference>
<organism evidence="7 8">
    <name type="scientific">Tropilaelaps mercedesae</name>
    <dbReference type="NCBI Taxonomy" id="418985"/>
    <lineage>
        <taxon>Eukaryota</taxon>
        <taxon>Metazoa</taxon>
        <taxon>Ecdysozoa</taxon>
        <taxon>Arthropoda</taxon>
        <taxon>Chelicerata</taxon>
        <taxon>Arachnida</taxon>
        <taxon>Acari</taxon>
        <taxon>Parasitiformes</taxon>
        <taxon>Mesostigmata</taxon>
        <taxon>Gamasina</taxon>
        <taxon>Dermanyssoidea</taxon>
        <taxon>Laelapidae</taxon>
        <taxon>Tropilaelaps</taxon>
    </lineage>
</organism>
<evidence type="ECO:0000256" key="2">
    <source>
        <dbReference type="ARBA" id="ARBA00022884"/>
    </source>
</evidence>
<feature type="domain" description="NTF2" evidence="6">
    <location>
        <begin position="59"/>
        <end position="181"/>
    </location>
</feature>
<evidence type="ECO:0000259" key="5">
    <source>
        <dbReference type="PROSITE" id="PS50102"/>
    </source>
</evidence>
<dbReference type="InterPro" id="IPR000504">
    <property type="entry name" value="RRM_dom"/>
</dbReference>
<comment type="subcellular location">
    <subcellularLocation>
        <location evidence="1">Cytoplasm</location>
        <location evidence="1">Stress granule</location>
    </subcellularLocation>
</comment>
<feature type="compositionally biased region" description="Polar residues" evidence="4">
    <location>
        <begin position="397"/>
        <end position="416"/>
    </location>
</feature>
<gene>
    <name evidence="7" type="ORF">BIW11_07044</name>
</gene>
<reference evidence="7 8" key="1">
    <citation type="journal article" date="2017" name="Gigascience">
        <title>Draft genome of the honey bee ectoparasitic mite, Tropilaelaps mercedesae, is shaped by the parasitic life history.</title>
        <authorList>
            <person name="Dong X."/>
            <person name="Armstrong S.D."/>
            <person name="Xia D."/>
            <person name="Makepeace B.L."/>
            <person name="Darby A.C."/>
            <person name="Kadowaki T."/>
        </authorList>
    </citation>
    <scope>NUCLEOTIDE SEQUENCE [LARGE SCALE GENOMIC DNA]</scope>
    <source>
        <strain evidence="7">Wuxi-XJTLU</strain>
    </source>
</reference>
<feature type="region of interest" description="Disordered" evidence="4">
    <location>
        <begin position="566"/>
        <end position="633"/>
    </location>
</feature>
<dbReference type="PANTHER" id="PTHR10693:SF20">
    <property type="entry name" value="AT27578P"/>
    <property type="match status" value="1"/>
</dbReference>
<dbReference type="FunCoup" id="A0A1V9XVQ0">
    <property type="interactions" value="1392"/>
</dbReference>
<dbReference type="Gene3D" id="3.30.70.330">
    <property type="match status" value="1"/>
</dbReference>
<dbReference type="CDD" id="cd00780">
    <property type="entry name" value="NTF2"/>
    <property type="match status" value="1"/>
</dbReference>
<dbReference type="STRING" id="418985.A0A1V9XVQ0"/>
<evidence type="ECO:0000313" key="8">
    <source>
        <dbReference type="Proteomes" id="UP000192247"/>
    </source>
</evidence>
<dbReference type="FunFam" id="3.10.450.50:FF:000015">
    <property type="entry name" value="Ras GTPase-activating protein-binding protein 2"/>
    <property type="match status" value="1"/>
</dbReference>
<dbReference type="SUPFAM" id="SSF54928">
    <property type="entry name" value="RNA-binding domain, RBD"/>
    <property type="match status" value="1"/>
</dbReference>
<dbReference type="GO" id="GO:1990904">
    <property type="term" value="C:ribonucleoprotein complex"/>
    <property type="evidence" value="ECO:0007669"/>
    <property type="project" value="TreeGrafter"/>
</dbReference>
<dbReference type="InterPro" id="IPR002075">
    <property type="entry name" value="NTF2_dom"/>
</dbReference>
<dbReference type="Gene3D" id="3.10.450.50">
    <property type="match status" value="1"/>
</dbReference>
<dbReference type="Pfam" id="PF02136">
    <property type="entry name" value="NTF2"/>
    <property type="match status" value="1"/>
</dbReference>
<dbReference type="GO" id="GO:0010494">
    <property type="term" value="C:cytoplasmic stress granule"/>
    <property type="evidence" value="ECO:0007669"/>
    <property type="project" value="UniProtKB-SubCell"/>
</dbReference>
<dbReference type="SUPFAM" id="SSF54427">
    <property type="entry name" value="NTF2-like"/>
    <property type="match status" value="1"/>
</dbReference>
<dbReference type="GO" id="GO:0005829">
    <property type="term" value="C:cytosol"/>
    <property type="evidence" value="ECO:0007669"/>
    <property type="project" value="TreeGrafter"/>
</dbReference>
<feature type="compositionally biased region" description="Polar residues" evidence="4">
    <location>
        <begin position="372"/>
        <end position="381"/>
    </location>
</feature>
<feature type="compositionally biased region" description="Basic and acidic residues" evidence="4">
    <location>
        <begin position="263"/>
        <end position="273"/>
    </location>
</feature>
<feature type="compositionally biased region" description="Gly residues" evidence="4">
    <location>
        <begin position="422"/>
        <end position="436"/>
    </location>
</feature>
<feature type="compositionally biased region" description="Basic and acidic residues" evidence="4">
    <location>
        <begin position="598"/>
        <end position="610"/>
    </location>
</feature>
<dbReference type="InterPro" id="IPR039539">
    <property type="entry name" value="Ras_GTPase_bind_prot"/>
</dbReference>
<accession>A0A1V9XVQ0</accession>
<dbReference type="PROSITE" id="PS50102">
    <property type="entry name" value="RRM"/>
    <property type="match status" value="1"/>
</dbReference>
<feature type="region of interest" description="Disordered" evidence="4">
    <location>
        <begin position="201"/>
        <end position="319"/>
    </location>
</feature>
<evidence type="ECO:0000256" key="4">
    <source>
        <dbReference type="SAM" id="MobiDB-lite"/>
    </source>
</evidence>
<dbReference type="AlphaFoldDB" id="A0A1V9XVQ0"/>
<dbReference type="InterPro" id="IPR012677">
    <property type="entry name" value="Nucleotide-bd_a/b_plait_sf"/>
</dbReference>